<evidence type="ECO:0000313" key="6">
    <source>
        <dbReference type="Proteomes" id="UP000626109"/>
    </source>
</evidence>
<dbReference type="EC" id="2.7.1.160" evidence="2"/>
<dbReference type="SUPFAM" id="SSF56399">
    <property type="entry name" value="ADP-ribosylation"/>
    <property type="match status" value="1"/>
</dbReference>
<feature type="compositionally biased region" description="Pro residues" evidence="4">
    <location>
        <begin position="516"/>
        <end position="532"/>
    </location>
</feature>
<protein>
    <recommendedName>
        <fullName evidence="2">2'-phosphotransferase</fullName>
        <ecNumber evidence="2">2.7.1.160</ecNumber>
    </recommendedName>
</protein>
<name>A0A813KYP9_POLGL</name>
<dbReference type="GO" id="GO:0006388">
    <property type="term" value="P:tRNA splicing, via endonucleolytic cleavage and ligation"/>
    <property type="evidence" value="ECO:0007669"/>
    <property type="project" value="TreeGrafter"/>
</dbReference>
<comment type="caution">
    <text evidence="5">The sequence shown here is derived from an EMBL/GenBank/DDBJ whole genome shotgun (WGS) entry which is preliminary data.</text>
</comment>
<feature type="region of interest" description="Disordered" evidence="4">
    <location>
        <begin position="1047"/>
        <end position="1067"/>
    </location>
</feature>
<evidence type="ECO:0000256" key="3">
    <source>
        <dbReference type="ARBA" id="ARBA00047949"/>
    </source>
</evidence>
<accession>A0A813KYP9</accession>
<feature type="compositionally biased region" description="Low complexity" evidence="4">
    <location>
        <begin position="612"/>
        <end position="624"/>
    </location>
</feature>
<evidence type="ECO:0000256" key="4">
    <source>
        <dbReference type="SAM" id="MobiDB-lite"/>
    </source>
</evidence>
<feature type="region of interest" description="Disordered" evidence="4">
    <location>
        <begin position="565"/>
        <end position="624"/>
    </location>
</feature>
<dbReference type="GO" id="GO:0000215">
    <property type="term" value="F:tRNA 2'-phosphotransferase activity"/>
    <property type="evidence" value="ECO:0007669"/>
    <property type="project" value="UniProtKB-EC"/>
</dbReference>
<proteinExistence type="predicted"/>
<dbReference type="EMBL" id="CAJNNW010032161">
    <property type="protein sequence ID" value="CAE8711415.1"/>
    <property type="molecule type" value="Genomic_DNA"/>
</dbReference>
<evidence type="ECO:0000256" key="1">
    <source>
        <dbReference type="ARBA" id="ARBA00003343"/>
    </source>
</evidence>
<dbReference type="AlphaFoldDB" id="A0A813KYP9"/>
<evidence type="ECO:0000313" key="5">
    <source>
        <dbReference type="EMBL" id="CAE8711415.1"/>
    </source>
</evidence>
<feature type="region of interest" description="Disordered" evidence="4">
    <location>
        <begin position="176"/>
        <end position="209"/>
    </location>
</feature>
<comment type="catalytic activity">
    <reaction evidence="3">
        <text>2'-phospho-[ligated tRNA] + NAD(+) = mature tRNA + ADP-alpha-D-ribose 1'',2''-cyclic phosphate + nicotinamide</text>
        <dbReference type="Rhea" id="RHEA:23324"/>
        <dbReference type="Rhea" id="RHEA-COMP:11106"/>
        <dbReference type="Rhea" id="RHEA-COMP:11107"/>
        <dbReference type="ChEBI" id="CHEBI:17154"/>
        <dbReference type="ChEBI" id="CHEBI:57540"/>
        <dbReference type="ChEBI" id="CHEBI:76596"/>
        <dbReference type="ChEBI" id="CHEBI:82883"/>
        <dbReference type="ChEBI" id="CHEBI:85027"/>
        <dbReference type="EC" id="2.7.1.160"/>
    </reaction>
</comment>
<comment type="function">
    <text evidence="1">Catalyzes the last step of tRNA splicing, the transfer of the splice junction 2'-phosphate from ligated tRNA to NAD to produce ADP-ribose 1''-2'' cyclic phosphate.</text>
</comment>
<dbReference type="Proteomes" id="UP000626109">
    <property type="component" value="Unassembled WGS sequence"/>
</dbReference>
<reference evidence="5" key="1">
    <citation type="submission" date="2021-02" db="EMBL/GenBank/DDBJ databases">
        <authorList>
            <person name="Dougan E. K."/>
            <person name="Rhodes N."/>
            <person name="Thang M."/>
            <person name="Chan C."/>
        </authorList>
    </citation>
    <scope>NUCLEOTIDE SEQUENCE</scope>
</reference>
<dbReference type="InterPro" id="IPR042080">
    <property type="entry name" value="RNA_2'-PTrans_N"/>
</dbReference>
<dbReference type="Pfam" id="PF01885">
    <property type="entry name" value="PTS_2-RNA"/>
    <property type="match status" value="1"/>
</dbReference>
<dbReference type="InterPro" id="IPR002745">
    <property type="entry name" value="Ptrans_KptA/Tpt1"/>
</dbReference>
<evidence type="ECO:0000256" key="2">
    <source>
        <dbReference type="ARBA" id="ARBA00012007"/>
    </source>
</evidence>
<feature type="region of interest" description="Disordered" evidence="4">
    <location>
        <begin position="508"/>
        <end position="547"/>
    </location>
</feature>
<organism evidence="5 6">
    <name type="scientific">Polarella glacialis</name>
    <name type="common">Dinoflagellate</name>
    <dbReference type="NCBI Taxonomy" id="89957"/>
    <lineage>
        <taxon>Eukaryota</taxon>
        <taxon>Sar</taxon>
        <taxon>Alveolata</taxon>
        <taxon>Dinophyceae</taxon>
        <taxon>Suessiales</taxon>
        <taxon>Suessiaceae</taxon>
        <taxon>Polarella</taxon>
    </lineage>
</organism>
<dbReference type="PANTHER" id="PTHR12684">
    <property type="entry name" value="PUTATIVE PHOSPHOTRANSFERASE"/>
    <property type="match status" value="1"/>
</dbReference>
<gene>
    <name evidence="5" type="ORF">PGLA2088_LOCUS36458</name>
</gene>
<sequence>MHPLLLPHPAGALCLSPPGLDRQPQSAEDWSRLCMKDPVNTIPSRRPHVVETDIHRQNEEPLESDQLAAQQAVDQLCIAKVIDDDGSAQRVAVAPASSPAEDYGHPANPVVFAPSYATSEPQFGPSAREVLNQTVVEVANRAYAMGSAEAAAHGEHQRASQAALITNEAERSDCLKMSSSSASGSWDQQPAIAYDNEPDSGPEDTLQLSSSGANAHLDEFGGNSKLRDRWLQWGKVVRRKVMQLVDLNAYSIMQESADVSFTWHTLATGFLHPPFVNFNPLINAQLIAVGDPGLGLYNTKNKKLDCKTELSTKAESPKLDLVRVSGGGIIAITVKLREHLAKYRASATYVPLFGCATYFGNDFVNTKGKALENIPPEILAGLLDFKSVASQYDHFVIILGANAKLWGFEDIFDVHITTIRGIVRGFGILCVDGLPCCEKLLMKTTNAWLAQATQENKDLMADCLKACFLAAARAPPPIGWNPNLGGAAPVTPTKAKTATYKAPPEVLKPPGSGFVMPPPPPGPPPVKEPPARQPEQVVAKRPPAEEHPDFELAARQEMTDAMAASMPPGMAQPRAKPMSTPVPSGAKAPPGFKSEPAFLSGAKAPPEPSGQPPSSSSLSGAKAAPVPKLPKLRAFDLPQSMYSTQAVSKALSRYLRHECAARGDPIRLDGFVPIEQVLTFLQRDLRRNVSFNSLQAECACNPKRRFEMCATSGVISHIRCAQGHSDQRVDDLAIFGRDSLITIDSHPATLLHGSNWNALESIIQHELVPGGKRPGSRLHNHFAGFCYGDPRLVAGARFSAELAFYIDIEQVIRDGNVLNWAENDVILSKDVLDSRYVVGIRDTINATYVYKRGAILCFHCRRPTLRIPFKDLAEANDEDFEAQRAELNRINDSSVLMVREATGVTLPTIRPKTRVEVLRERGSGLRSQPARFVRLVSKKNARAYKHSYINWEDWYQYDNYFRIDMINKGCTSNSYRESLLIPKGPQHDPQWLRGRGPSAAHYNRGREFVGGRFVDNEEDAKDKSKGKAALPAASAGTLAIQAPRRVDTCGSKGSKGGGSKGSKAHRRMADRMPPPQFDAATVGFGGSSSAIQSRRLCKQKREEQGYSCDKSHSEPFRLCKRKREKSQREKSHAMGVIFADDVPL</sequence>
<dbReference type="Gene3D" id="1.10.10.970">
    <property type="entry name" value="RNA 2'-phosphotransferase, Tpt1/KptA family, N-terminal domain"/>
    <property type="match status" value="1"/>
</dbReference>
<dbReference type="PANTHER" id="PTHR12684:SF2">
    <property type="entry name" value="TRNA 2'-PHOSPHOTRANSFERASE 1"/>
    <property type="match status" value="1"/>
</dbReference>